<organism evidence="1 2">
    <name type="scientific">Globodera pallida</name>
    <name type="common">Potato cyst nematode worm</name>
    <name type="synonym">Heterodera pallida</name>
    <dbReference type="NCBI Taxonomy" id="36090"/>
    <lineage>
        <taxon>Eukaryota</taxon>
        <taxon>Metazoa</taxon>
        <taxon>Ecdysozoa</taxon>
        <taxon>Nematoda</taxon>
        <taxon>Chromadorea</taxon>
        <taxon>Rhabditida</taxon>
        <taxon>Tylenchina</taxon>
        <taxon>Tylenchomorpha</taxon>
        <taxon>Tylenchoidea</taxon>
        <taxon>Heteroderidae</taxon>
        <taxon>Heteroderinae</taxon>
        <taxon>Globodera</taxon>
    </lineage>
</organism>
<dbReference type="Proteomes" id="UP000050741">
    <property type="component" value="Unassembled WGS sequence"/>
</dbReference>
<accession>A0A183CSJ0</accession>
<reference evidence="2" key="3">
    <citation type="submission" date="2016-06" db="UniProtKB">
        <authorList>
            <consortium name="WormBaseParasite"/>
        </authorList>
    </citation>
    <scope>IDENTIFICATION</scope>
</reference>
<keyword evidence="1" id="KW-1185">Reference proteome</keyword>
<proteinExistence type="predicted"/>
<reference evidence="1" key="2">
    <citation type="submission" date="2014-05" db="EMBL/GenBank/DDBJ databases">
        <title>The genome and life-stage specific transcriptomes of Globodera pallida elucidate key aspects of plant parasitism by a cyst nematode.</title>
        <authorList>
            <person name="Cotton J.A."/>
            <person name="Lilley C.J."/>
            <person name="Jones L.M."/>
            <person name="Kikuchi T."/>
            <person name="Reid A.J."/>
            <person name="Thorpe P."/>
            <person name="Tsai I.J."/>
            <person name="Beasley H."/>
            <person name="Blok V."/>
            <person name="Cock P.J.A."/>
            <person name="Van den Akker S.E."/>
            <person name="Holroyd N."/>
            <person name="Hunt M."/>
            <person name="Mantelin S."/>
            <person name="Naghra H."/>
            <person name="Pain A."/>
            <person name="Palomares-Rius J.E."/>
            <person name="Zarowiecki M."/>
            <person name="Berriman M."/>
            <person name="Jones J.T."/>
            <person name="Urwin P.E."/>
        </authorList>
    </citation>
    <scope>NUCLEOTIDE SEQUENCE [LARGE SCALE GENOMIC DNA]</scope>
    <source>
        <strain evidence="1">Lindley</strain>
    </source>
</reference>
<evidence type="ECO:0000313" key="2">
    <source>
        <dbReference type="WBParaSite" id="GPLIN_001584800"/>
    </source>
</evidence>
<protein>
    <submittedName>
        <fullName evidence="2">Venom protein</fullName>
    </submittedName>
</protein>
<sequence>KKLALKCSALKCAGTEVYRL</sequence>
<evidence type="ECO:0000313" key="1">
    <source>
        <dbReference type="Proteomes" id="UP000050741"/>
    </source>
</evidence>
<dbReference type="WBParaSite" id="GPLIN_001584800">
    <property type="protein sequence ID" value="GPLIN_001584800"/>
    <property type="gene ID" value="GPLIN_001584800"/>
</dbReference>
<dbReference type="AlphaFoldDB" id="A0A183CSJ0"/>
<reference evidence="1" key="1">
    <citation type="submission" date="2013-12" db="EMBL/GenBank/DDBJ databases">
        <authorList>
            <person name="Aslett M."/>
        </authorList>
    </citation>
    <scope>NUCLEOTIDE SEQUENCE [LARGE SCALE GENOMIC DNA]</scope>
    <source>
        <strain evidence="1">Lindley</strain>
    </source>
</reference>
<name>A0A183CSJ0_GLOPA</name>